<reference evidence="16 17" key="1">
    <citation type="submission" date="2019-03" db="EMBL/GenBank/DDBJ databases">
        <title>Single cell metagenomics reveals metabolic interactions within the superorganism composed of flagellate Streblomastix strix and complex community of Bacteroidetes bacteria on its surface.</title>
        <authorList>
            <person name="Treitli S.C."/>
            <person name="Kolisko M."/>
            <person name="Husnik F."/>
            <person name="Keeling P."/>
            <person name="Hampl V."/>
        </authorList>
    </citation>
    <scope>NUCLEOTIDE SEQUENCE [LARGE SCALE GENOMIC DNA]</scope>
    <source>
        <strain evidence="16">St1</strain>
    </source>
</reference>
<comment type="function">
    <text evidence="2">Involved in the biosynthesis of the iron-molybdenum cofactor (FeMo-co or M-cluster) found in the dinitrogenase enzyme of the nitrogenase complex in nitrogen-fixing microorganisms. NifB catalyzes the crucial step of radical SAM-dependent carbide insertion that occurs concomitant with the insertion of a 9th sulfur and the rearrangement/coupling of two [4Fe-4S] clusters into a [8Fe-9S-C] cluster, the precursor to the M-cluster.</text>
</comment>
<feature type="domain" description="Radical SAM core" evidence="15">
    <location>
        <begin position="16"/>
        <end position="255"/>
    </location>
</feature>
<dbReference type="Proteomes" id="UP000324575">
    <property type="component" value="Unassembled WGS sequence"/>
</dbReference>
<keyword evidence="6" id="KW-0004">4Fe-4S</keyword>
<gene>
    <name evidence="16" type="ORF">EZS26_002071</name>
</gene>
<dbReference type="UniPathway" id="UPA00782"/>
<dbReference type="AlphaFoldDB" id="A0A5M8P051"/>
<dbReference type="PROSITE" id="PS51918">
    <property type="entry name" value="RADICAL_SAM"/>
    <property type="match status" value="1"/>
</dbReference>
<keyword evidence="12" id="KW-0456">Lyase</keyword>
<dbReference type="GO" id="GO:0051539">
    <property type="term" value="F:4 iron, 4 sulfur cluster binding"/>
    <property type="evidence" value="ECO:0007669"/>
    <property type="project" value="UniProtKB-KW"/>
</dbReference>
<comment type="cofactor">
    <cofactor evidence="1">
        <name>[4Fe-4S] cluster</name>
        <dbReference type="ChEBI" id="CHEBI:49883"/>
    </cofactor>
</comment>
<keyword evidence="10" id="KW-0411">Iron-sulfur</keyword>
<dbReference type="SMART" id="SM00729">
    <property type="entry name" value="Elp3"/>
    <property type="match status" value="1"/>
</dbReference>
<proteinExistence type="inferred from homology"/>
<comment type="pathway">
    <text evidence="3">Cofactor biosynthesis; Fe-Mo cofactor biosynthesis.</text>
</comment>
<dbReference type="InterPro" id="IPR058240">
    <property type="entry name" value="rSAM_sf"/>
</dbReference>
<dbReference type="Gene3D" id="3.30.420.130">
    <property type="entry name" value="Dinitrogenase iron-molybdenum cofactor biosynthesis domain"/>
    <property type="match status" value="1"/>
</dbReference>
<dbReference type="GO" id="GO:0016829">
    <property type="term" value="F:lyase activity"/>
    <property type="evidence" value="ECO:0007669"/>
    <property type="project" value="UniProtKB-KW"/>
</dbReference>
<name>A0A5M8P051_9BACT</name>
<comment type="caution">
    <text evidence="16">The sequence shown here is derived from an EMBL/GenBank/DDBJ whole genome shotgun (WGS) entry which is preliminary data.</text>
</comment>
<evidence type="ECO:0000256" key="11">
    <source>
        <dbReference type="ARBA" id="ARBA00023231"/>
    </source>
</evidence>
<dbReference type="GO" id="GO:0032324">
    <property type="term" value="P:molybdopterin cofactor biosynthetic process"/>
    <property type="evidence" value="ECO:0007669"/>
    <property type="project" value="UniProtKB-ARBA"/>
</dbReference>
<keyword evidence="8" id="KW-0479">Metal-binding</keyword>
<dbReference type="PANTHER" id="PTHR43787">
    <property type="entry name" value="FEMO COFACTOR BIOSYNTHESIS PROTEIN NIFB-RELATED"/>
    <property type="match status" value="1"/>
</dbReference>
<evidence type="ECO:0000256" key="2">
    <source>
        <dbReference type="ARBA" id="ARBA00003522"/>
    </source>
</evidence>
<evidence type="ECO:0000256" key="1">
    <source>
        <dbReference type="ARBA" id="ARBA00001966"/>
    </source>
</evidence>
<evidence type="ECO:0000256" key="8">
    <source>
        <dbReference type="ARBA" id="ARBA00022723"/>
    </source>
</evidence>
<evidence type="ECO:0000256" key="4">
    <source>
        <dbReference type="ARBA" id="ARBA00006804"/>
    </source>
</evidence>
<dbReference type="GO" id="GO:0046872">
    <property type="term" value="F:metal ion binding"/>
    <property type="evidence" value="ECO:0007669"/>
    <property type="project" value="UniProtKB-KW"/>
</dbReference>
<evidence type="ECO:0000313" key="17">
    <source>
        <dbReference type="Proteomes" id="UP000324575"/>
    </source>
</evidence>
<dbReference type="SFLD" id="SFLDG01067">
    <property type="entry name" value="SPASM/twitch_domain_containing"/>
    <property type="match status" value="1"/>
</dbReference>
<evidence type="ECO:0000256" key="10">
    <source>
        <dbReference type="ARBA" id="ARBA00023014"/>
    </source>
</evidence>
<evidence type="ECO:0000256" key="6">
    <source>
        <dbReference type="ARBA" id="ARBA00022485"/>
    </source>
</evidence>
<dbReference type="Gene3D" id="3.20.20.70">
    <property type="entry name" value="Aldolase class I"/>
    <property type="match status" value="1"/>
</dbReference>
<dbReference type="InterPro" id="IPR036105">
    <property type="entry name" value="DiNase_FeMo-co_biosyn_sf"/>
</dbReference>
<evidence type="ECO:0000259" key="15">
    <source>
        <dbReference type="PROSITE" id="PS51918"/>
    </source>
</evidence>
<accession>A0A5M8P051</accession>
<dbReference type="Pfam" id="PF04055">
    <property type="entry name" value="Radical_SAM"/>
    <property type="match status" value="1"/>
</dbReference>
<comment type="similarity">
    <text evidence="4">Belongs to the radical SAM superfamily. NifB family.</text>
</comment>
<protein>
    <recommendedName>
        <fullName evidence="5">FeMo cofactor biosynthesis protein NifB</fullName>
    </recommendedName>
    <alternativeName>
        <fullName evidence="14">Nitrogenase cofactor maturase NifB</fullName>
    </alternativeName>
    <alternativeName>
        <fullName evidence="13">Radical SAM assemblase NifB</fullName>
    </alternativeName>
</protein>
<organism evidence="16 17">
    <name type="scientific">Candidatus Ordinivivax streblomastigis</name>
    <dbReference type="NCBI Taxonomy" id="2540710"/>
    <lineage>
        <taxon>Bacteria</taxon>
        <taxon>Pseudomonadati</taxon>
        <taxon>Bacteroidota</taxon>
        <taxon>Bacteroidia</taxon>
        <taxon>Bacteroidales</taxon>
        <taxon>Candidatus Ordinivivax</taxon>
    </lineage>
</organism>
<evidence type="ECO:0000313" key="16">
    <source>
        <dbReference type="EMBL" id="KAA6301762.1"/>
    </source>
</evidence>
<evidence type="ECO:0000256" key="14">
    <source>
        <dbReference type="ARBA" id="ARBA00032102"/>
    </source>
</evidence>
<evidence type="ECO:0000256" key="9">
    <source>
        <dbReference type="ARBA" id="ARBA00023004"/>
    </source>
</evidence>
<dbReference type="SFLD" id="SFLDS00029">
    <property type="entry name" value="Radical_SAM"/>
    <property type="match status" value="1"/>
</dbReference>
<evidence type="ECO:0000256" key="13">
    <source>
        <dbReference type="ARBA" id="ARBA00030926"/>
    </source>
</evidence>
<keyword evidence="11" id="KW-0535">Nitrogen fixation</keyword>
<sequence>MMKDISKHPCFNAEAKYQYSRVHLPVAPKCNIQCNYCNRKYDCSNESRPGVTSTVLSPMQSVHYLKALTEKIPNISVIGIAGPGDPFANPEETLNTMKAVKQAFPDKIFCLSTNGLDLAPYIDELAEIGVSHVTITINSLRPETLAKIYRWVRFNRRVYRGEEAGRILLEQQLGNITKLKEKGIVVKINTVICPGINDGEVEEIAQKVASLGADTMNCIPMYPTENTEFERLSEPPKAMMKGIKTAISKYIQPMAHCARCRADAAGPLGHDDAEAMDMIGQFSTMVVNRGEGRTRVAVASNEGLLVNLHLGEAHKVYVFEKSANGYHFVATRNTPPEGRGMERWEDLAVKTLVDCQAILVAGIGETPMKVMQQNGIRVIQMSGLIDAGLDAVYLNLPIKTLCRSEYTKCGESCRGAGNGCG</sequence>
<keyword evidence="9" id="KW-0408">Iron</keyword>
<dbReference type="Pfam" id="PF02579">
    <property type="entry name" value="Nitro_FeMo-Co"/>
    <property type="match status" value="1"/>
</dbReference>
<evidence type="ECO:0000256" key="12">
    <source>
        <dbReference type="ARBA" id="ARBA00023239"/>
    </source>
</evidence>
<evidence type="ECO:0000256" key="3">
    <source>
        <dbReference type="ARBA" id="ARBA00005155"/>
    </source>
</evidence>
<dbReference type="SUPFAM" id="SSF53146">
    <property type="entry name" value="Nitrogenase accessory factor-like"/>
    <property type="match status" value="1"/>
</dbReference>
<dbReference type="InterPro" id="IPR007197">
    <property type="entry name" value="rSAM"/>
</dbReference>
<dbReference type="InterPro" id="IPR000385">
    <property type="entry name" value="MoaA_NifB_PqqE_Fe-S-bd_CS"/>
</dbReference>
<dbReference type="PROSITE" id="PS01305">
    <property type="entry name" value="MOAA_NIFB_PQQE"/>
    <property type="match status" value="1"/>
</dbReference>
<dbReference type="SUPFAM" id="SSF102114">
    <property type="entry name" value="Radical SAM enzymes"/>
    <property type="match status" value="1"/>
</dbReference>
<dbReference type="EMBL" id="SNRX01000014">
    <property type="protein sequence ID" value="KAA6301762.1"/>
    <property type="molecule type" value="Genomic_DNA"/>
</dbReference>
<dbReference type="CDD" id="cd01335">
    <property type="entry name" value="Radical_SAM"/>
    <property type="match status" value="1"/>
</dbReference>
<dbReference type="InterPro" id="IPR003731">
    <property type="entry name" value="Di-Nase_FeMo-co_biosynth"/>
</dbReference>
<dbReference type="SFLD" id="SFLDF00281">
    <property type="entry name" value="FeMo_cofactor_biosynthesis_pro"/>
    <property type="match status" value="1"/>
</dbReference>
<dbReference type="InterPro" id="IPR013785">
    <property type="entry name" value="Aldolase_TIM"/>
</dbReference>
<dbReference type="InterPro" id="IPR006638">
    <property type="entry name" value="Elp3/MiaA/NifB-like_rSAM"/>
</dbReference>
<evidence type="ECO:0000256" key="7">
    <source>
        <dbReference type="ARBA" id="ARBA00022691"/>
    </source>
</evidence>
<dbReference type="SFLD" id="SFLDG01068">
    <property type="entry name" value="FeMo_cofactor_biosynthesis_pro"/>
    <property type="match status" value="1"/>
</dbReference>
<dbReference type="PANTHER" id="PTHR43787:SF13">
    <property type="entry name" value="FEMO COFACTOR BIOSYNTHESIS PROTEIN NIFB"/>
    <property type="match status" value="1"/>
</dbReference>
<evidence type="ECO:0000256" key="5">
    <source>
        <dbReference type="ARBA" id="ARBA00021702"/>
    </source>
</evidence>
<keyword evidence="7" id="KW-0949">S-adenosyl-L-methionine</keyword>